<dbReference type="NCBIfam" id="TIGR00392">
    <property type="entry name" value="ileS"/>
    <property type="match status" value="1"/>
</dbReference>
<proteinExistence type="inferred from homology"/>
<dbReference type="EC" id="6.1.1.5" evidence="13"/>
<name>A0A242JW57_9ENTE</name>
<dbReference type="CDD" id="cd07960">
    <property type="entry name" value="Anticodon_Ia_Ile_BEm"/>
    <property type="match status" value="1"/>
</dbReference>
<evidence type="ECO:0000256" key="10">
    <source>
        <dbReference type="ARBA" id="ARBA00023146"/>
    </source>
</evidence>
<dbReference type="Proteomes" id="UP000194933">
    <property type="component" value="Unassembled WGS sequence"/>
</dbReference>
<accession>A0A242JW57</accession>
<evidence type="ECO:0000256" key="8">
    <source>
        <dbReference type="ARBA" id="ARBA00022840"/>
    </source>
</evidence>
<keyword evidence="10 13" id="KW-0030">Aminoacyl-tRNA synthetase</keyword>
<comment type="domain">
    <text evidence="13">IleRS has two distinct active sites: one for aminoacylation and one for editing. The misactivated valine is translocated from the active site to the editing site, which sterically excludes the correctly activated isoleucine. The single editing site contains two valyl binding pockets, one specific for each substrate (Val-AMP or Val-tRNA(Ile)).</text>
</comment>
<comment type="similarity">
    <text evidence="2 13">Belongs to the class-I aminoacyl-tRNA synthetase family. IleS type 1 subfamily.</text>
</comment>
<protein>
    <recommendedName>
        <fullName evidence="13">Isoleucine--tRNA ligase</fullName>
        <ecNumber evidence="13">6.1.1.5</ecNumber>
    </recommendedName>
    <alternativeName>
        <fullName evidence="13">Isoleucyl-tRNA synthetase</fullName>
        <shortName evidence="13">IleRS</shortName>
    </alternativeName>
</protein>
<dbReference type="Pfam" id="PF08264">
    <property type="entry name" value="Anticodon_1"/>
    <property type="match status" value="1"/>
</dbReference>
<evidence type="ECO:0000313" key="18">
    <source>
        <dbReference type="EMBL" id="OTP09557.1"/>
    </source>
</evidence>
<feature type="domain" description="Aminoacyl-tRNA synthetase class Ia" evidence="15">
    <location>
        <begin position="27"/>
        <end position="632"/>
    </location>
</feature>
<dbReference type="InterPro" id="IPR050081">
    <property type="entry name" value="Ile-tRNA_ligase"/>
</dbReference>
<dbReference type="Gene3D" id="3.40.50.620">
    <property type="entry name" value="HUPs"/>
    <property type="match status" value="2"/>
</dbReference>
<feature type="short sequence motif" description="'HIGH' region" evidence="13">
    <location>
        <begin position="57"/>
        <end position="67"/>
    </location>
</feature>
<dbReference type="Pfam" id="PF06827">
    <property type="entry name" value="zf-FPG_IleRS"/>
    <property type="match status" value="1"/>
</dbReference>
<evidence type="ECO:0000256" key="5">
    <source>
        <dbReference type="ARBA" id="ARBA00022598"/>
    </source>
</evidence>
<keyword evidence="9 13" id="KW-0648">Protein biosynthesis</keyword>
<gene>
    <name evidence="13" type="primary">ileS</name>
    <name evidence="18" type="ORF">A5844_002336</name>
</gene>
<dbReference type="PROSITE" id="PS00178">
    <property type="entry name" value="AA_TRNA_LIGASE_I"/>
    <property type="match status" value="1"/>
</dbReference>
<dbReference type="SUPFAM" id="SSF52374">
    <property type="entry name" value="Nucleotidylyl transferase"/>
    <property type="match status" value="1"/>
</dbReference>
<dbReference type="InterPro" id="IPR033708">
    <property type="entry name" value="Anticodon_Ile_BEm"/>
</dbReference>
<feature type="domain" description="Methionyl/Valyl/Leucyl/Isoleucyl-tRNA synthetase anticodon-binding" evidence="17">
    <location>
        <begin position="676"/>
        <end position="830"/>
    </location>
</feature>
<keyword evidence="13" id="KW-0479">Metal-binding</keyword>
<dbReference type="GO" id="GO:0006428">
    <property type="term" value="P:isoleucyl-tRNA aminoacylation"/>
    <property type="evidence" value="ECO:0007669"/>
    <property type="project" value="UniProtKB-UniRule"/>
</dbReference>
<dbReference type="STRING" id="1987383.A5844_002336"/>
<dbReference type="GO" id="GO:0005829">
    <property type="term" value="C:cytosol"/>
    <property type="evidence" value="ECO:0007669"/>
    <property type="project" value="TreeGrafter"/>
</dbReference>
<evidence type="ECO:0000256" key="7">
    <source>
        <dbReference type="ARBA" id="ARBA00022833"/>
    </source>
</evidence>
<comment type="caution">
    <text evidence="18">The sequence shown here is derived from an EMBL/GenBank/DDBJ whole genome shotgun (WGS) entry which is preliminary data.</text>
</comment>
<dbReference type="InterPro" id="IPR009080">
    <property type="entry name" value="tRNAsynth_Ia_anticodon-bd"/>
</dbReference>
<feature type="short sequence motif" description="'KMSKS' region" evidence="13">
    <location>
        <begin position="593"/>
        <end position="597"/>
    </location>
</feature>
<comment type="subunit">
    <text evidence="3 13">Monomer.</text>
</comment>
<feature type="binding site" evidence="13">
    <location>
        <position position="552"/>
    </location>
    <ligand>
        <name>L-isoleucyl-5'-AMP</name>
        <dbReference type="ChEBI" id="CHEBI:178002"/>
    </ligand>
</feature>
<feature type="binding site" evidence="13">
    <location>
        <position position="890"/>
    </location>
    <ligand>
        <name>Zn(2+)</name>
        <dbReference type="ChEBI" id="CHEBI:29105"/>
    </ligand>
</feature>
<dbReference type="InterPro" id="IPR002300">
    <property type="entry name" value="aa-tRNA-synth_Ia"/>
</dbReference>
<dbReference type="GO" id="GO:0005524">
    <property type="term" value="F:ATP binding"/>
    <property type="evidence" value="ECO:0007669"/>
    <property type="project" value="UniProtKB-UniRule"/>
</dbReference>
<comment type="subcellular location">
    <subcellularLocation>
        <location evidence="1 13">Cytoplasm</location>
    </subcellularLocation>
</comment>
<dbReference type="FunFam" id="1.10.10.830:FF:000001">
    <property type="entry name" value="Isoleucine--tRNA ligase"/>
    <property type="match status" value="1"/>
</dbReference>
<comment type="catalytic activity">
    <reaction evidence="12 13">
        <text>tRNA(Ile) + L-isoleucine + ATP = L-isoleucyl-tRNA(Ile) + AMP + diphosphate</text>
        <dbReference type="Rhea" id="RHEA:11060"/>
        <dbReference type="Rhea" id="RHEA-COMP:9666"/>
        <dbReference type="Rhea" id="RHEA-COMP:9695"/>
        <dbReference type="ChEBI" id="CHEBI:30616"/>
        <dbReference type="ChEBI" id="CHEBI:33019"/>
        <dbReference type="ChEBI" id="CHEBI:58045"/>
        <dbReference type="ChEBI" id="CHEBI:78442"/>
        <dbReference type="ChEBI" id="CHEBI:78528"/>
        <dbReference type="ChEBI" id="CHEBI:456215"/>
        <dbReference type="EC" id="6.1.1.5"/>
    </reaction>
</comment>
<feature type="binding site" evidence="13">
    <location>
        <position position="913"/>
    </location>
    <ligand>
        <name>Zn(2+)</name>
        <dbReference type="ChEBI" id="CHEBI:29105"/>
    </ligand>
</feature>
<dbReference type="Gene3D" id="1.10.10.830">
    <property type="entry name" value="Ile-tRNA synthetase CP2 domain-like"/>
    <property type="match status" value="1"/>
</dbReference>
<evidence type="ECO:0000256" key="6">
    <source>
        <dbReference type="ARBA" id="ARBA00022741"/>
    </source>
</evidence>
<dbReference type="InterPro" id="IPR013155">
    <property type="entry name" value="M/V/L/I-tRNA-synth_anticd-bd"/>
</dbReference>
<dbReference type="InterPro" id="IPR009008">
    <property type="entry name" value="Val/Leu/Ile-tRNA-synth_edit"/>
</dbReference>
<evidence type="ECO:0000256" key="1">
    <source>
        <dbReference type="ARBA" id="ARBA00004496"/>
    </source>
</evidence>
<dbReference type="RefSeq" id="WP_086285382.1">
    <property type="nucleotide sequence ID" value="NZ_NGMO01000004.1"/>
</dbReference>
<keyword evidence="4 13" id="KW-0963">Cytoplasm</keyword>
<evidence type="ECO:0000256" key="13">
    <source>
        <dbReference type="HAMAP-Rule" id="MF_02002"/>
    </source>
</evidence>
<evidence type="ECO:0000256" key="11">
    <source>
        <dbReference type="ARBA" id="ARBA00025217"/>
    </source>
</evidence>
<dbReference type="InterPro" id="IPR002301">
    <property type="entry name" value="Ile-tRNA-ligase"/>
</dbReference>
<evidence type="ECO:0000256" key="3">
    <source>
        <dbReference type="ARBA" id="ARBA00011245"/>
    </source>
</evidence>
<comment type="cofactor">
    <cofactor evidence="13">
        <name>Zn(2+)</name>
        <dbReference type="ChEBI" id="CHEBI:29105"/>
    </cofactor>
    <text evidence="13">Binds 1 zinc ion per subunit.</text>
</comment>
<feature type="region of interest" description="Disordered" evidence="14">
    <location>
        <begin position="1"/>
        <end position="29"/>
    </location>
</feature>
<keyword evidence="19" id="KW-1185">Reference proteome</keyword>
<dbReference type="SUPFAM" id="SSF47323">
    <property type="entry name" value="Anticodon-binding domain of a subclass of class I aminoacyl-tRNA synthetases"/>
    <property type="match status" value="1"/>
</dbReference>
<evidence type="ECO:0000259" key="17">
    <source>
        <dbReference type="Pfam" id="PF08264"/>
    </source>
</evidence>
<dbReference type="InterPro" id="IPR001412">
    <property type="entry name" value="aa-tRNA-synth_I_CS"/>
</dbReference>
<sequence length="932" mass="106741">MKMKETLQLGKTKFPMRGNLPNREGDWQKEWEENQVYQKRQELNEGKPSFILHDGPPYANGNIHLGHSLNKISKDIIIRSKSMSGFRSPYVPGWDTHGLPIEQVLANKGIKRKEMSKAEYLEKCREYALSQVDKQREDFKRLGVAGDWDHPYVTLDPSYEAAQIRVFGKMAEKGYIYKGLKPIYWSPSSESSLAEAEIEYKDVKSPSIYVAFNVKDGKGILEEDTAFVIWTTTPWTLPANQGIAVNPTFVYVLLEADGRKFVVAKDLVETVQQAIGWEEVTILKEFAGQKMEYMTASHPFYDRESLVILGDYVTLDAGTGLVHTAPGHGEDDYIAGNRYKLPVVSPVDSKGIFTAEAPGFEGVFYDKANPMITDLLKEKQALLKLDFFTHSYPHDWRTKKPVIYRATPQWFASIDDFRQNILYEVEKVDWVIPWGKTRLYNMIRDRGDWVISRQRAWGVPLPIFYAENGEAIITPEIIEHVATLFAEHGSIIWFEKEAKELLPEGFTHPGSPNGEFTKETDIMDVWFDSGSSHEAVLRQRPELSFPADMYLEGSDQYRGWFNSSITTSVAINGVAPYKSVISQGFTLDGEGRKMSKSLGNTILPDKVIKQFGADILRLWVSSVDYEADVRVSMDILGQVAEVYRKIRNTMRFLLANTDDFDPKKDTVAYEDLRSVDKYMTVRLNQVIKEIREEGYDKYNFMHIYRTVMNFLTVDLSAFYLDFAKDVVYIEAENDHQRRCMQTVFYQTAVALTKLLTPIIPHTAEEIWSFLKEDEEYVQLSELPGYVEFANQEELLDTWTAFMEFRDKVLKALEEARNSKLIGKSLEAKLTIYPNQQVRQLLIAVDADIPQLLIISPDYFEVMSEHAEVPESAVVFDDVAILVEKADGETCDRCRQIRKDVGENEKLPQLCGRCADLVEEYYPEAVAEGFEEK</sequence>
<keyword evidence="5 13" id="KW-0436">Ligase</keyword>
<evidence type="ECO:0000259" key="15">
    <source>
        <dbReference type="Pfam" id="PF00133"/>
    </source>
</evidence>
<dbReference type="GO" id="GO:0002161">
    <property type="term" value="F:aminoacyl-tRNA deacylase activity"/>
    <property type="evidence" value="ECO:0007669"/>
    <property type="project" value="InterPro"/>
</dbReference>
<dbReference type="EMBL" id="NGMO01000004">
    <property type="protein sequence ID" value="OTP09557.1"/>
    <property type="molecule type" value="Genomic_DNA"/>
</dbReference>
<evidence type="ECO:0000259" key="16">
    <source>
        <dbReference type="Pfam" id="PF06827"/>
    </source>
</evidence>
<dbReference type="GO" id="GO:0008270">
    <property type="term" value="F:zinc ion binding"/>
    <property type="evidence" value="ECO:0007669"/>
    <property type="project" value="UniProtKB-UniRule"/>
</dbReference>
<dbReference type="GO" id="GO:0000049">
    <property type="term" value="F:tRNA binding"/>
    <property type="evidence" value="ECO:0007669"/>
    <property type="project" value="InterPro"/>
</dbReference>
<evidence type="ECO:0000256" key="14">
    <source>
        <dbReference type="SAM" id="MobiDB-lite"/>
    </source>
</evidence>
<dbReference type="PANTHER" id="PTHR42765:SF1">
    <property type="entry name" value="ISOLEUCINE--TRNA LIGASE, MITOCHONDRIAL"/>
    <property type="match status" value="1"/>
</dbReference>
<dbReference type="SUPFAM" id="SSF50677">
    <property type="entry name" value="ValRS/IleRS/LeuRS editing domain"/>
    <property type="match status" value="1"/>
</dbReference>
<keyword evidence="8 13" id="KW-0067">ATP-binding</keyword>
<feature type="domain" description="Zinc finger FPG/IleRS-type" evidence="16">
    <location>
        <begin position="887"/>
        <end position="915"/>
    </location>
</feature>
<dbReference type="Pfam" id="PF00133">
    <property type="entry name" value="tRNA-synt_1"/>
    <property type="match status" value="1"/>
</dbReference>
<reference evidence="18 19" key="1">
    <citation type="submission" date="2017-05" db="EMBL/GenBank/DDBJ databases">
        <title>The Genome Sequence of Enterococcus sp. 10A9_DIV0425.</title>
        <authorList>
            <consortium name="The Broad Institute Genomics Platform"/>
            <consortium name="The Broad Institute Genomic Center for Infectious Diseases"/>
            <person name="Earl A."/>
            <person name="Manson A."/>
            <person name="Schwartman J."/>
            <person name="Gilmore M."/>
            <person name="Abouelleil A."/>
            <person name="Cao P."/>
            <person name="Chapman S."/>
            <person name="Cusick C."/>
            <person name="Shea T."/>
            <person name="Young S."/>
            <person name="Neafsey D."/>
            <person name="Nusbaum C."/>
            <person name="Birren B."/>
        </authorList>
    </citation>
    <scope>NUCLEOTIDE SEQUENCE [LARGE SCALE GENOMIC DNA]</scope>
    <source>
        <strain evidence="18 19">10A9_DIV0425</strain>
    </source>
</reference>
<dbReference type="PANTHER" id="PTHR42765">
    <property type="entry name" value="SOLEUCYL-TRNA SYNTHETASE"/>
    <property type="match status" value="1"/>
</dbReference>
<evidence type="ECO:0000256" key="9">
    <source>
        <dbReference type="ARBA" id="ARBA00022917"/>
    </source>
</evidence>
<dbReference type="InterPro" id="IPR014729">
    <property type="entry name" value="Rossmann-like_a/b/a_fold"/>
</dbReference>
<dbReference type="AlphaFoldDB" id="A0A242JW57"/>
<feature type="binding site" evidence="13">
    <location>
        <position position="910"/>
    </location>
    <ligand>
        <name>Zn(2+)</name>
        <dbReference type="ChEBI" id="CHEBI:29105"/>
    </ligand>
</feature>
<dbReference type="GO" id="GO:0004822">
    <property type="term" value="F:isoleucine-tRNA ligase activity"/>
    <property type="evidence" value="ECO:0007669"/>
    <property type="project" value="UniProtKB-UniRule"/>
</dbReference>
<dbReference type="CDD" id="cd00818">
    <property type="entry name" value="IleRS_core"/>
    <property type="match status" value="1"/>
</dbReference>
<keyword evidence="6 13" id="KW-0547">Nucleotide-binding</keyword>
<keyword evidence="7 13" id="KW-0862">Zinc</keyword>
<dbReference type="PRINTS" id="PR00984">
    <property type="entry name" value="TRNASYNTHILE"/>
</dbReference>
<evidence type="ECO:0000256" key="12">
    <source>
        <dbReference type="ARBA" id="ARBA00048359"/>
    </source>
</evidence>
<dbReference type="Gene3D" id="3.90.740.10">
    <property type="entry name" value="Valyl/Leucyl/Isoleucyl-tRNA synthetase, editing domain"/>
    <property type="match status" value="1"/>
</dbReference>
<dbReference type="HAMAP" id="MF_02002">
    <property type="entry name" value="Ile_tRNA_synth_type1"/>
    <property type="match status" value="1"/>
</dbReference>
<dbReference type="InterPro" id="IPR023585">
    <property type="entry name" value="Ile-tRNA-ligase_type1"/>
</dbReference>
<dbReference type="InterPro" id="IPR010663">
    <property type="entry name" value="Znf_FPG/IleRS"/>
</dbReference>
<evidence type="ECO:0000313" key="19">
    <source>
        <dbReference type="Proteomes" id="UP000194933"/>
    </source>
</evidence>
<comment type="function">
    <text evidence="11 13">Catalyzes the attachment of isoleucine to tRNA(Ile). As IleRS can inadvertently accommodate and process structurally similar amino acids such as valine, to avoid such errors it has two additional distinct tRNA(Ile)-dependent editing activities. One activity is designated as 'pretransfer' editing and involves the hydrolysis of activated Val-AMP. The other activity is designated 'posttransfer' editing and involves deacylation of mischarged Val-tRNA(Ile).</text>
</comment>
<evidence type="ECO:0000256" key="4">
    <source>
        <dbReference type="ARBA" id="ARBA00022490"/>
    </source>
</evidence>
<evidence type="ECO:0000256" key="2">
    <source>
        <dbReference type="ARBA" id="ARBA00006887"/>
    </source>
</evidence>
<feature type="binding site" evidence="13">
    <location>
        <position position="596"/>
    </location>
    <ligand>
        <name>ATP</name>
        <dbReference type="ChEBI" id="CHEBI:30616"/>
    </ligand>
</feature>
<dbReference type="FunFam" id="3.90.740.10:FF:000006">
    <property type="entry name" value="Isoleucine--tRNA ligase"/>
    <property type="match status" value="1"/>
</dbReference>
<dbReference type="FunFam" id="1.10.730.20:FF:000001">
    <property type="entry name" value="Isoleucine--tRNA ligase"/>
    <property type="match status" value="1"/>
</dbReference>
<organism evidence="18 19">
    <name type="scientific">Candidatus Enterococcus wittei</name>
    <dbReference type="NCBI Taxonomy" id="1987383"/>
    <lineage>
        <taxon>Bacteria</taxon>
        <taxon>Bacillati</taxon>
        <taxon>Bacillota</taxon>
        <taxon>Bacilli</taxon>
        <taxon>Lactobacillales</taxon>
        <taxon>Enterococcaceae</taxon>
        <taxon>Enterococcus</taxon>
    </lineage>
</organism>
<feature type="binding site" evidence="13">
    <location>
        <position position="893"/>
    </location>
    <ligand>
        <name>Zn(2+)</name>
        <dbReference type="ChEBI" id="CHEBI:29105"/>
    </ligand>
</feature>
<dbReference type="Gene3D" id="1.10.730.20">
    <property type="match status" value="1"/>
</dbReference>
<dbReference type="FunFam" id="3.40.50.620:FF:000152">
    <property type="entry name" value="Isoleucine--tRNA ligase"/>
    <property type="match status" value="1"/>
</dbReference>